<dbReference type="Pfam" id="PF13385">
    <property type="entry name" value="Laminin_G_3"/>
    <property type="match status" value="2"/>
</dbReference>
<feature type="active site" description="Proton acceptor" evidence="7">
    <location>
        <position position="64"/>
    </location>
</feature>
<organism evidence="10 11">
    <name type="scientific">Pseudoalteromonas lipolytica</name>
    <dbReference type="NCBI Taxonomy" id="570156"/>
    <lineage>
        <taxon>Bacteria</taxon>
        <taxon>Pseudomonadati</taxon>
        <taxon>Pseudomonadota</taxon>
        <taxon>Gammaproteobacteria</taxon>
        <taxon>Alteromonadales</taxon>
        <taxon>Pseudoalteromonadaceae</taxon>
        <taxon>Pseudoalteromonas</taxon>
    </lineage>
</organism>
<evidence type="ECO:0000256" key="3">
    <source>
        <dbReference type="ARBA" id="ARBA00022729"/>
    </source>
</evidence>
<accession>A0A0P7DWJ5</accession>
<feature type="site" description="Important for catalytic activity, responsible for pKa modulation of the active site Glu and correct orientation of both the proton donor and substrate" evidence="8">
    <location>
        <position position="231"/>
    </location>
</feature>
<feature type="domain" description="LamG-like jellyroll fold" evidence="9">
    <location>
        <begin position="999"/>
        <end position="1136"/>
    </location>
</feature>
<dbReference type="GO" id="GO:0005975">
    <property type="term" value="P:carbohydrate metabolic process"/>
    <property type="evidence" value="ECO:0007669"/>
    <property type="project" value="InterPro"/>
</dbReference>
<dbReference type="STRING" id="570156.AOG27_06855"/>
<dbReference type="InterPro" id="IPR032291">
    <property type="entry name" value="Abn2_C"/>
</dbReference>
<protein>
    <submittedName>
        <fullName evidence="10">Beta-xylosidase</fullName>
    </submittedName>
</protein>
<dbReference type="InterPro" id="IPR013320">
    <property type="entry name" value="ConA-like_dom_sf"/>
</dbReference>
<evidence type="ECO:0000256" key="4">
    <source>
        <dbReference type="ARBA" id="ARBA00022801"/>
    </source>
</evidence>
<keyword evidence="3" id="KW-0732">Signal</keyword>
<evidence type="ECO:0000256" key="2">
    <source>
        <dbReference type="ARBA" id="ARBA00009865"/>
    </source>
</evidence>
<dbReference type="InterPro" id="IPR050727">
    <property type="entry name" value="GH43_arabinanases"/>
</dbReference>
<evidence type="ECO:0000256" key="6">
    <source>
        <dbReference type="ARBA" id="ARBA00023295"/>
    </source>
</evidence>
<evidence type="ECO:0000313" key="10">
    <source>
        <dbReference type="EMBL" id="KPM84019.1"/>
    </source>
</evidence>
<proteinExistence type="inferred from homology"/>
<dbReference type="InterPro" id="IPR023296">
    <property type="entry name" value="Glyco_hydro_beta-prop_sf"/>
</dbReference>
<dbReference type="OrthoDB" id="9801455at2"/>
<gene>
    <name evidence="10" type="ORF">AOG27_06855</name>
</gene>
<dbReference type="EMBL" id="LJTC01000004">
    <property type="protein sequence ID" value="KPM84019.1"/>
    <property type="molecule type" value="Genomic_DNA"/>
</dbReference>
<dbReference type="SUPFAM" id="SSF49899">
    <property type="entry name" value="Concanavalin A-like lectins/glucanases"/>
    <property type="match status" value="2"/>
</dbReference>
<keyword evidence="5" id="KW-1015">Disulfide bond</keyword>
<dbReference type="RefSeq" id="WP_054552275.1">
    <property type="nucleotide sequence ID" value="NZ_LJTC01000004.1"/>
</dbReference>
<dbReference type="Gene3D" id="2.40.128.10">
    <property type="match status" value="1"/>
</dbReference>
<dbReference type="Gene3D" id="2.60.120.200">
    <property type="match status" value="2"/>
</dbReference>
<sequence length="1149" mass="125158">MKLNKLAMVIACSLAVTGCGKEDGTKLDTAAAVADPQSAKPTVSSSVEYTESGSVMVTNVTVHDPSVVKVDDTYYIFGSHLAAAKSTDLLNWEMVSSPSVVKVDGQDVLQVNESPLFDYNYLAEIAEGVEWTDGYPSNWAADVIQSPNGKFWFYYNSCGQDNTKTTDTTNDQICWDRGYLGLAEADNIEGPYTNKGIFLRSGYRNEAEFAAYPLDNGQTTYDGGIDPNVIDPAAFYDTDGKLWMVYGSHHGGIFILAMDEEAGMPEAGQGYGKHLLGGAGRFIEGAFVMYSPESEYYYLFYSTGGLDLNGGYNIRVARSKTPDGPYLDNAGNDISTLGGLEVGEKLMGGFEYTQELGETAPAWGYQSPGHNSAYYDEATGRHLLITHTRFPQTSTEFPENTEAHQVRVHEMFINSLGWPMASPQRYVPLEGDNMVVADELYGYYKFINHGNDVNTDAIRSMHIALNEDHSVTGDDPGIWYMIDDSNIKLELDSGTYFGVAKWQWDDATKAMVVTVSATSSEGATIWASKRDEITATTNVLSTVHEALDIKTELSIADEGYSLPTKGKDGAVINWESSDEYYITSEGSVFIPTPDRGDKAVTLTANISLNGESTTKTFNVNLEARPEFKNAIAHYAFEDSLSDGLGNLDDAGVTDNNLLNVGAGTAAYAEGQTGKAFNFDGATGVRLPNDIINSDSFTVSFWSKPDTLNPYTPLFFAAENANRWISYIPGGAAHFTENPLIWSFYLGDNGEELWGQTVHTQKATQSEWTHVAISYDEGIMNYYSNGVLVGSMPRPDMFSHESSNFALGVNYGWDLPFQGQIDEFIVYDYALNSFNINAAAMTNQTNPDNFPAFIKSALDLGDVSAVRDSFELPRVGPFVSGISWTSNNEEYLKPVNGTAVVTQPSASAGDQVVTLTATIKYKDFTDTKSFDVTLKSLAPAEYSFEGDLSALNGAYAAGKSTGGFINNTGGSVSYVDGVIGQAVFLEGSGVRLPDNLITTNDYSVSMWLKPESFTDYTTAFFAGASANAWLSYVPSMADTALTRLWANNGAFFDNAELDSRIPAKEWTHVAFTVDGTNGDVLKMYVNGELQLETDGFPRVFTVPGETNEFALGVNYWDTPYHGAIDELKIFNGAISAEEIKALFDAAPAQE</sequence>
<dbReference type="PROSITE" id="PS51257">
    <property type="entry name" value="PROKAR_LIPOPROTEIN"/>
    <property type="match status" value="1"/>
</dbReference>
<dbReference type="InterPro" id="IPR006558">
    <property type="entry name" value="LamG-like"/>
</dbReference>
<feature type="active site" description="Proton donor" evidence="7">
    <location>
        <position position="284"/>
    </location>
</feature>
<dbReference type="Pfam" id="PF16369">
    <property type="entry name" value="GH43_C"/>
    <property type="match status" value="1"/>
</dbReference>
<evidence type="ECO:0000256" key="7">
    <source>
        <dbReference type="PIRSR" id="PIRSR606710-1"/>
    </source>
</evidence>
<dbReference type="Gene3D" id="2.115.10.20">
    <property type="entry name" value="Glycosyl hydrolase domain, family 43"/>
    <property type="match status" value="1"/>
</dbReference>
<dbReference type="SUPFAM" id="SSF75005">
    <property type="entry name" value="Arabinanase/levansucrase/invertase"/>
    <property type="match status" value="1"/>
</dbReference>
<reference evidence="10 11" key="1">
    <citation type="submission" date="2015-09" db="EMBL/GenBank/DDBJ databases">
        <title>Draft Genome Sequence of Pseudoalteromonas lipolytica UCD-48B.</title>
        <authorList>
            <person name="Krusor M."/>
            <person name="Coil D.A."/>
            <person name="Lang J.M."/>
            <person name="Eisen J.A."/>
            <person name="Alexiev A."/>
        </authorList>
    </citation>
    <scope>NUCLEOTIDE SEQUENCE [LARGE SCALE GENOMIC DNA]</scope>
    <source>
        <strain evidence="10 11">UCD-48B</strain>
    </source>
</reference>
<dbReference type="SMART" id="SM00560">
    <property type="entry name" value="LamGL"/>
    <property type="match status" value="2"/>
</dbReference>
<evidence type="ECO:0000256" key="8">
    <source>
        <dbReference type="PIRSR" id="PIRSR606710-2"/>
    </source>
</evidence>
<dbReference type="PANTHER" id="PTHR43301">
    <property type="entry name" value="ARABINAN ENDO-1,5-ALPHA-L-ARABINOSIDASE"/>
    <property type="match status" value="1"/>
</dbReference>
<evidence type="ECO:0000256" key="5">
    <source>
        <dbReference type="ARBA" id="ARBA00023157"/>
    </source>
</evidence>
<comment type="pathway">
    <text evidence="1">Glycan metabolism; L-arabinan degradation.</text>
</comment>
<evidence type="ECO:0000256" key="1">
    <source>
        <dbReference type="ARBA" id="ARBA00004834"/>
    </source>
</evidence>
<dbReference type="GO" id="GO:0004553">
    <property type="term" value="F:hydrolase activity, hydrolyzing O-glycosyl compounds"/>
    <property type="evidence" value="ECO:0007669"/>
    <property type="project" value="InterPro"/>
</dbReference>
<feature type="domain" description="LamG-like jellyroll fold" evidence="9">
    <location>
        <begin position="694"/>
        <end position="833"/>
    </location>
</feature>
<dbReference type="InterPro" id="IPR006710">
    <property type="entry name" value="Glyco_hydro_43"/>
</dbReference>
<evidence type="ECO:0000313" key="11">
    <source>
        <dbReference type="Proteomes" id="UP000050378"/>
    </source>
</evidence>
<keyword evidence="6" id="KW-0326">Glycosidase</keyword>
<dbReference type="Pfam" id="PF20578">
    <property type="entry name" value="aBig_2"/>
    <property type="match status" value="2"/>
</dbReference>
<keyword evidence="4" id="KW-0378">Hydrolase</keyword>
<dbReference type="InterPro" id="IPR046780">
    <property type="entry name" value="aBig_2"/>
</dbReference>
<comment type="caution">
    <text evidence="10">The sequence shown here is derived from an EMBL/GenBank/DDBJ whole genome shotgun (WGS) entry which is preliminary data.</text>
</comment>
<dbReference type="AlphaFoldDB" id="A0A0P7DWJ5"/>
<comment type="similarity">
    <text evidence="2">Belongs to the glycosyl hydrolase 43 family.</text>
</comment>
<dbReference type="PATRIC" id="fig|570156.3.peg.2423"/>
<dbReference type="PANTHER" id="PTHR43301:SF3">
    <property type="entry name" value="ARABINAN ENDO-1,5-ALPHA-L-ARABINOSIDASE A-RELATED"/>
    <property type="match status" value="1"/>
</dbReference>
<dbReference type="Proteomes" id="UP000050378">
    <property type="component" value="Unassembled WGS sequence"/>
</dbReference>
<name>A0A0P7DWJ5_9GAMM</name>
<evidence type="ECO:0000259" key="9">
    <source>
        <dbReference type="SMART" id="SM00560"/>
    </source>
</evidence>
<dbReference type="Pfam" id="PF04616">
    <property type="entry name" value="Glyco_hydro_43"/>
    <property type="match status" value="1"/>
</dbReference>